<comment type="cofactor">
    <cofactor evidence="14">
        <name>[4Fe-4S] cluster</name>
        <dbReference type="ChEBI" id="CHEBI:49883"/>
    </cofactor>
    <text evidence="14">Binds 1 [4Fe-4S] cluster per subunit.</text>
</comment>
<dbReference type="Gene3D" id="3.40.50.620">
    <property type="entry name" value="HUPs"/>
    <property type="match status" value="1"/>
</dbReference>
<evidence type="ECO:0000256" key="10">
    <source>
        <dbReference type="ARBA" id="ARBA00029514"/>
    </source>
</evidence>
<accession>A0ABV2NQY9</accession>
<evidence type="ECO:0000313" key="17">
    <source>
        <dbReference type="Proteomes" id="UP001549119"/>
    </source>
</evidence>
<dbReference type="InterPro" id="IPR002500">
    <property type="entry name" value="PAPS_reduct_dom"/>
</dbReference>
<dbReference type="CDD" id="cd23945">
    <property type="entry name" value="PAPS_reductase"/>
    <property type="match status" value="1"/>
</dbReference>
<comment type="similarity">
    <text evidence="1 14">Belongs to the PAPS reductase family. CysH subfamily.</text>
</comment>
<evidence type="ECO:0000256" key="14">
    <source>
        <dbReference type="HAMAP-Rule" id="MF_00063"/>
    </source>
</evidence>
<evidence type="ECO:0000313" key="16">
    <source>
        <dbReference type="EMBL" id="MET3868924.1"/>
    </source>
</evidence>
<proteinExistence type="inferred from homology"/>
<comment type="pathway">
    <text evidence="8 14">Sulfur metabolism; hydrogen sulfide biosynthesis; sulfite from sulfate.</text>
</comment>
<evidence type="ECO:0000256" key="7">
    <source>
        <dbReference type="ARBA" id="ARBA00024298"/>
    </source>
</evidence>
<feature type="binding site" evidence="14">
    <location>
        <position position="207"/>
    </location>
    <ligand>
        <name>[4Fe-4S] cluster</name>
        <dbReference type="ChEBI" id="CHEBI:49883"/>
    </ligand>
</feature>
<evidence type="ECO:0000256" key="11">
    <source>
        <dbReference type="ARBA" id="ARBA00030894"/>
    </source>
</evidence>
<gene>
    <name evidence="14" type="primary">cysH</name>
    <name evidence="16" type="ORF">ABIC20_006233</name>
</gene>
<comment type="subcellular location">
    <subcellularLocation>
        <location evidence="14">Cytoplasm</location>
    </subcellularLocation>
</comment>
<dbReference type="Pfam" id="PF01507">
    <property type="entry name" value="PAPS_reduct"/>
    <property type="match status" value="1"/>
</dbReference>
<evidence type="ECO:0000256" key="8">
    <source>
        <dbReference type="ARBA" id="ARBA00024327"/>
    </source>
</evidence>
<evidence type="ECO:0000259" key="15">
    <source>
        <dbReference type="Pfam" id="PF01507"/>
    </source>
</evidence>
<feature type="binding site" evidence="14">
    <location>
        <position position="124"/>
    </location>
    <ligand>
        <name>[4Fe-4S] cluster</name>
        <dbReference type="ChEBI" id="CHEBI:49883"/>
    </ligand>
</feature>
<dbReference type="Proteomes" id="UP001549119">
    <property type="component" value="Unassembled WGS sequence"/>
</dbReference>
<evidence type="ECO:0000256" key="6">
    <source>
        <dbReference type="ARBA" id="ARBA00023014"/>
    </source>
</evidence>
<dbReference type="EC" id="1.8.4.10" evidence="9 14"/>
<feature type="binding site" evidence="14">
    <location>
        <position position="210"/>
    </location>
    <ligand>
        <name>[4Fe-4S] cluster</name>
        <dbReference type="ChEBI" id="CHEBI:49883"/>
    </ligand>
</feature>
<dbReference type="HAMAP" id="MF_00063">
    <property type="entry name" value="CysH"/>
    <property type="match status" value="1"/>
</dbReference>
<reference evidence="16 17" key="1">
    <citation type="submission" date="2024-06" db="EMBL/GenBank/DDBJ databases">
        <title>Genomics of switchgrass bacterial isolates.</title>
        <authorList>
            <person name="Shade A."/>
        </authorList>
    </citation>
    <scope>NUCLEOTIDE SEQUENCE [LARGE SCALE GENOMIC DNA]</scope>
    <source>
        <strain evidence="16 17">PvP084</strain>
    </source>
</reference>
<dbReference type="RefSeq" id="WP_209650284.1">
    <property type="nucleotide sequence ID" value="NZ_JBEPNV010000001.1"/>
</dbReference>
<evidence type="ECO:0000256" key="13">
    <source>
        <dbReference type="ARBA" id="ARBA00048441"/>
    </source>
</evidence>
<protein>
    <recommendedName>
        <fullName evidence="10 14">Adenosine 5'-phosphosulfate reductase</fullName>
        <shortName evidence="14">APS reductase</shortName>
        <ecNumber evidence="9 14">1.8.4.10</ecNumber>
    </recommendedName>
    <alternativeName>
        <fullName evidence="12 14">5'-adenylylsulfate reductase</fullName>
    </alternativeName>
    <alternativeName>
        <fullName evidence="11 14">Thioredoxin-dependent 5'-adenylylsulfate reductase</fullName>
    </alternativeName>
</protein>
<dbReference type="NCBIfam" id="NF002537">
    <property type="entry name" value="PRK02090.1"/>
    <property type="match status" value="1"/>
</dbReference>
<comment type="function">
    <text evidence="7 14">Catalyzes the formation of sulfite from adenosine 5'-phosphosulfate (APS) using thioredoxin as an electron donor.</text>
</comment>
<keyword evidence="5 14" id="KW-0408">Iron</keyword>
<dbReference type="PANTHER" id="PTHR46482">
    <property type="entry name" value="5'-ADENYLYLSULFATE REDUCTASE 3, CHLOROPLASTIC"/>
    <property type="match status" value="1"/>
</dbReference>
<keyword evidence="2 14" id="KW-0963">Cytoplasm</keyword>
<evidence type="ECO:0000256" key="9">
    <source>
        <dbReference type="ARBA" id="ARBA00024386"/>
    </source>
</evidence>
<sequence length="280" mass="30526">MTRPDRQAADSLAERLSGLDLPGRLHLIAAEIPGRLVFTTSLGVEDQALTHALAMAGLAKGRVEIVTLDTGRLFAETYDTWTETESAYGIRITAYAPERAAAEEFVRAEGINGFRRSVAARQACCGFRKVEPLGRALAGASGWLTGLRAGQSANRAATPLAALDAERGLIKLNPLADWSREQVDRFVRDNFVPYNVLHDRGFPSIGCAPCTRAVRLGEPERAGRWWWEQEDKKECGLHVGRPGASVQPGQEPAILEPAILEPAAFKTTPNQTARQPEFAR</sequence>
<feature type="active site" description="Nucleophile; cysteine thiosulfonate intermediate" evidence="14">
    <location>
        <position position="235"/>
    </location>
</feature>
<dbReference type="InterPro" id="IPR014729">
    <property type="entry name" value="Rossmann-like_a/b/a_fold"/>
</dbReference>
<feature type="binding site" evidence="14">
    <location>
        <position position="125"/>
    </location>
    <ligand>
        <name>[4Fe-4S] cluster</name>
        <dbReference type="ChEBI" id="CHEBI:49883"/>
    </ligand>
</feature>
<evidence type="ECO:0000256" key="12">
    <source>
        <dbReference type="ARBA" id="ARBA00032041"/>
    </source>
</evidence>
<dbReference type="InterPro" id="IPR004511">
    <property type="entry name" value="PAPS/APS_Rdtase"/>
</dbReference>
<evidence type="ECO:0000256" key="5">
    <source>
        <dbReference type="ARBA" id="ARBA00023004"/>
    </source>
</evidence>
<keyword evidence="3 14" id="KW-0479">Metal-binding</keyword>
<dbReference type="InterPro" id="IPR011798">
    <property type="entry name" value="APS_reductase"/>
</dbReference>
<dbReference type="NCBIfam" id="TIGR02055">
    <property type="entry name" value="APS_reductase"/>
    <property type="match status" value="1"/>
</dbReference>
<evidence type="ECO:0000256" key="2">
    <source>
        <dbReference type="ARBA" id="ARBA00022490"/>
    </source>
</evidence>
<keyword evidence="17" id="KW-1185">Reference proteome</keyword>
<dbReference type="PIRSF" id="PIRSF000857">
    <property type="entry name" value="PAPS_reductase"/>
    <property type="match status" value="1"/>
</dbReference>
<dbReference type="SUPFAM" id="SSF52402">
    <property type="entry name" value="Adenine nucleotide alpha hydrolases-like"/>
    <property type="match status" value="1"/>
</dbReference>
<organism evidence="16 17">
    <name type="scientific">Methylobacterium radiotolerans</name>
    <dbReference type="NCBI Taxonomy" id="31998"/>
    <lineage>
        <taxon>Bacteria</taxon>
        <taxon>Pseudomonadati</taxon>
        <taxon>Pseudomonadota</taxon>
        <taxon>Alphaproteobacteria</taxon>
        <taxon>Hyphomicrobiales</taxon>
        <taxon>Methylobacteriaceae</taxon>
        <taxon>Methylobacterium</taxon>
    </lineage>
</organism>
<comment type="catalytic activity">
    <reaction evidence="13 14">
        <text>[thioredoxin]-disulfide + sulfite + AMP + 2 H(+) = adenosine 5'-phosphosulfate + [thioredoxin]-dithiol</text>
        <dbReference type="Rhea" id="RHEA:21976"/>
        <dbReference type="Rhea" id="RHEA-COMP:10698"/>
        <dbReference type="Rhea" id="RHEA-COMP:10700"/>
        <dbReference type="ChEBI" id="CHEBI:15378"/>
        <dbReference type="ChEBI" id="CHEBI:17359"/>
        <dbReference type="ChEBI" id="CHEBI:29950"/>
        <dbReference type="ChEBI" id="CHEBI:50058"/>
        <dbReference type="ChEBI" id="CHEBI:58243"/>
        <dbReference type="ChEBI" id="CHEBI:456215"/>
        <dbReference type="EC" id="1.8.4.10"/>
    </reaction>
</comment>
<dbReference type="GO" id="GO:0004604">
    <property type="term" value="F:phosphoadenylyl-sulfate reductase (thioredoxin) activity"/>
    <property type="evidence" value="ECO:0007669"/>
    <property type="project" value="UniProtKB-EC"/>
</dbReference>
<evidence type="ECO:0000256" key="1">
    <source>
        <dbReference type="ARBA" id="ARBA00009732"/>
    </source>
</evidence>
<keyword evidence="4 14" id="KW-0560">Oxidoreductase</keyword>
<feature type="domain" description="Phosphoadenosine phosphosulphate reductase" evidence="15">
    <location>
        <begin position="36"/>
        <end position="213"/>
    </location>
</feature>
<name>A0ABV2NQY9_9HYPH</name>
<comment type="caution">
    <text evidence="16">The sequence shown here is derived from an EMBL/GenBank/DDBJ whole genome shotgun (WGS) entry which is preliminary data.</text>
</comment>
<dbReference type="PANTHER" id="PTHR46482:SF9">
    <property type="entry name" value="5'-ADENYLYLSULFATE REDUCTASE 1, CHLOROPLASTIC"/>
    <property type="match status" value="1"/>
</dbReference>
<dbReference type="EMBL" id="JBEPNW010000002">
    <property type="protein sequence ID" value="MET3868924.1"/>
    <property type="molecule type" value="Genomic_DNA"/>
</dbReference>
<evidence type="ECO:0000256" key="4">
    <source>
        <dbReference type="ARBA" id="ARBA00023002"/>
    </source>
</evidence>
<evidence type="ECO:0000256" key="3">
    <source>
        <dbReference type="ARBA" id="ARBA00022723"/>
    </source>
</evidence>
<keyword evidence="6 14" id="KW-0411">Iron-sulfur</keyword>